<dbReference type="Pfam" id="PF00005">
    <property type="entry name" value="ABC_tran"/>
    <property type="match status" value="1"/>
</dbReference>
<feature type="compositionally biased region" description="Polar residues" evidence="4">
    <location>
        <begin position="440"/>
        <end position="462"/>
    </location>
</feature>
<keyword evidence="3" id="KW-0067">ATP-binding</keyword>
<dbReference type="PROSITE" id="PS50893">
    <property type="entry name" value="ABC_TRANSPORTER_2"/>
    <property type="match status" value="1"/>
</dbReference>
<feature type="region of interest" description="Disordered" evidence="4">
    <location>
        <begin position="402"/>
        <end position="462"/>
    </location>
</feature>
<evidence type="ECO:0000313" key="6">
    <source>
        <dbReference type="EMBL" id="BAE50816.1"/>
    </source>
</evidence>
<dbReference type="InterPro" id="IPR017871">
    <property type="entry name" value="ABC_transporter-like_CS"/>
</dbReference>
<organism evidence="6 7">
    <name type="scientific">Paramagnetospirillum magneticum (strain ATCC 700264 / AMB-1)</name>
    <name type="common">Magnetospirillum magneticum</name>
    <dbReference type="NCBI Taxonomy" id="342108"/>
    <lineage>
        <taxon>Bacteria</taxon>
        <taxon>Pseudomonadati</taxon>
        <taxon>Pseudomonadota</taxon>
        <taxon>Alphaproteobacteria</taxon>
        <taxon>Rhodospirillales</taxon>
        <taxon>Magnetospirillaceae</taxon>
        <taxon>Paramagnetospirillum</taxon>
    </lineage>
</organism>
<evidence type="ECO:0000256" key="3">
    <source>
        <dbReference type="ARBA" id="ARBA00022840"/>
    </source>
</evidence>
<dbReference type="GO" id="GO:0005524">
    <property type="term" value="F:ATP binding"/>
    <property type="evidence" value="ECO:0007669"/>
    <property type="project" value="UniProtKB-KW"/>
</dbReference>
<keyword evidence="7" id="KW-1185">Reference proteome</keyword>
<dbReference type="KEGG" id="mag:amb2012"/>
<dbReference type="Proteomes" id="UP000007058">
    <property type="component" value="Chromosome"/>
</dbReference>
<accession>Q2W5Q9</accession>
<dbReference type="InterPro" id="IPR003439">
    <property type="entry name" value="ABC_transporter-like_ATP-bd"/>
</dbReference>
<evidence type="ECO:0000313" key="7">
    <source>
        <dbReference type="Proteomes" id="UP000007058"/>
    </source>
</evidence>
<reference evidence="6 7" key="1">
    <citation type="journal article" date="2005" name="DNA Res.">
        <title>Complete genome sequence of the facultative anaerobic magnetotactic bacterium Magnetospirillum sp. strain AMB-1.</title>
        <authorList>
            <person name="Matsunaga T."/>
            <person name="Okamura Y."/>
            <person name="Fukuda Y."/>
            <person name="Wahyudi A.T."/>
            <person name="Murase Y."/>
            <person name="Takeyama H."/>
        </authorList>
    </citation>
    <scope>NUCLEOTIDE SEQUENCE [LARGE SCALE GENOMIC DNA]</scope>
    <source>
        <strain evidence="7">ATCC 700264 / AMB-1</strain>
    </source>
</reference>
<protein>
    <submittedName>
        <fullName evidence="6">ABC-type sulfate/molybdate transport systems</fullName>
    </submittedName>
</protein>
<dbReference type="EMBL" id="AP007255">
    <property type="protein sequence ID" value="BAE50816.1"/>
    <property type="molecule type" value="Genomic_DNA"/>
</dbReference>
<dbReference type="InterPro" id="IPR027417">
    <property type="entry name" value="P-loop_NTPase"/>
</dbReference>
<evidence type="ECO:0000256" key="4">
    <source>
        <dbReference type="SAM" id="MobiDB-lite"/>
    </source>
</evidence>
<evidence type="ECO:0000259" key="5">
    <source>
        <dbReference type="PROSITE" id="PS50893"/>
    </source>
</evidence>
<dbReference type="PANTHER" id="PTHR42781:SF4">
    <property type="entry name" value="SPERMIDINE_PUTRESCINE IMPORT ATP-BINDING PROTEIN POTA"/>
    <property type="match status" value="1"/>
</dbReference>
<dbReference type="STRING" id="342108.amb2012"/>
<dbReference type="SUPFAM" id="SSF52540">
    <property type="entry name" value="P-loop containing nucleoside triphosphate hydrolases"/>
    <property type="match status" value="1"/>
</dbReference>
<dbReference type="Gene3D" id="3.40.50.300">
    <property type="entry name" value="P-loop containing nucleotide triphosphate hydrolases"/>
    <property type="match status" value="1"/>
</dbReference>
<dbReference type="PROSITE" id="PS00211">
    <property type="entry name" value="ABC_TRANSPORTER_1"/>
    <property type="match status" value="1"/>
</dbReference>
<proteinExistence type="predicted"/>
<evidence type="ECO:0000256" key="2">
    <source>
        <dbReference type="ARBA" id="ARBA00022741"/>
    </source>
</evidence>
<dbReference type="AlphaFoldDB" id="Q2W5Q9"/>
<name>Q2W5Q9_PARM1</name>
<dbReference type="GO" id="GO:0016887">
    <property type="term" value="F:ATP hydrolysis activity"/>
    <property type="evidence" value="ECO:0007669"/>
    <property type="project" value="InterPro"/>
</dbReference>
<feature type="domain" description="ABC transporter" evidence="5">
    <location>
        <begin position="2"/>
        <end position="149"/>
    </location>
</feature>
<dbReference type="InterPro" id="IPR050093">
    <property type="entry name" value="ABC_SmlMolc_Importer"/>
</dbReference>
<keyword evidence="2" id="KW-0547">Nucleotide-binding</keyword>
<sequence length="462" mass="49576">MTVADNIAFGLKVRKGADRPSKAAITEKVHTLLELVQLEGLAGRYPSQLSGGQRQRVALARALAVEPRLLLLDEPFGALDAQVRKDLRRWLRHLHDEMGLTGVFVTHDQEEALEVADEVVVMNKGRIEQIGTPAEIYDSPATPFVYRFLGNVNALPCRVAGGQAQVGGLHIGEGRADGPAPPLSAPMTWKSWNCPPTLPRPGSVRWWCWGRWCGPNWNWPTASSSRPRCRATSRTSWACAADWRSRSSCARRGSSWGKTSSRWEGAPPFLLVQPDIGDGALFGDVLHIGDLGLDAVAGRIEPVIFHPAFALVPGRLDDLLDQQLAVAVSGVEDRFALVPGVGGIDQPGAVAVDDVDVNLAEAELALAMKGFARLFHALCGHQGGSLQGQSLNLLPGGAFGGLGGGGESQGERQKKQKTAAHQANPNSLRVAVRRSRDMGLSSTVSKPQSRNSWTSSGMAWAV</sequence>
<gene>
    <name evidence="6" type="ordered locus">amb2012</name>
</gene>
<evidence type="ECO:0000256" key="1">
    <source>
        <dbReference type="ARBA" id="ARBA00022448"/>
    </source>
</evidence>
<keyword evidence="1" id="KW-0813">Transport</keyword>
<dbReference type="PANTHER" id="PTHR42781">
    <property type="entry name" value="SPERMIDINE/PUTRESCINE IMPORT ATP-BINDING PROTEIN POTA"/>
    <property type="match status" value="1"/>
</dbReference>
<dbReference type="HOGENOM" id="CLU_591612_0_0_5"/>